<protein>
    <submittedName>
        <fullName evidence="1">Uncharacterized protein</fullName>
    </submittedName>
</protein>
<dbReference type="OrthoDB" id="5918365at2759"/>
<organism evidence="1 2">
    <name type="scientific">Caenorhabditis nigoni</name>
    <dbReference type="NCBI Taxonomy" id="1611254"/>
    <lineage>
        <taxon>Eukaryota</taxon>
        <taxon>Metazoa</taxon>
        <taxon>Ecdysozoa</taxon>
        <taxon>Nematoda</taxon>
        <taxon>Chromadorea</taxon>
        <taxon>Rhabditida</taxon>
        <taxon>Rhabditina</taxon>
        <taxon>Rhabditomorpha</taxon>
        <taxon>Rhabditoidea</taxon>
        <taxon>Rhabditidae</taxon>
        <taxon>Peloderinae</taxon>
        <taxon>Caenorhabditis</taxon>
    </lineage>
</organism>
<name>A0A2G5VRA2_9PELO</name>
<comment type="caution">
    <text evidence="1">The sequence shown here is derived from an EMBL/GenBank/DDBJ whole genome shotgun (WGS) entry which is preliminary data.</text>
</comment>
<proteinExistence type="predicted"/>
<sequence length="132" mass="15028">MLIFPEKRTKLGLFSCTGASGATHRRRIPALYLDHIEKGIARKEARLRMSAVAVTSPPLSPLGNNRDKRVSFGDDHTFVYEKDDDATPLMPRQPFTELVCFGGNLKNFEKFEKSKKMEFFVNFQKSSITDKN</sequence>
<reference evidence="2" key="1">
    <citation type="submission" date="2017-10" db="EMBL/GenBank/DDBJ databases">
        <title>Rapid genome shrinkage in a self-fertile nematode reveals novel sperm competition proteins.</title>
        <authorList>
            <person name="Yin D."/>
            <person name="Schwarz E.M."/>
            <person name="Thomas C.G."/>
            <person name="Felde R.L."/>
            <person name="Korf I.F."/>
            <person name="Cutter A.D."/>
            <person name="Schartner C.M."/>
            <person name="Ralston E.J."/>
            <person name="Meyer B.J."/>
            <person name="Haag E.S."/>
        </authorList>
    </citation>
    <scope>NUCLEOTIDE SEQUENCE [LARGE SCALE GENOMIC DNA]</scope>
    <source>
        <strain evidence="2">JU1422</strain>
    </source>
</reference>
<dbReference type="EMBL" id="PDUG01000001">
    <property type="protein sequence ID" value="PIC54298.1"/>
    <property type="molecule type" value="Genomic_DNA"/>
</dbReference>
<evidence type="ECO:0000313" key="1">
    <source>
        <dbReference type="EMBL" id="PIC54298.1"/>
    </source>
</evidence>
<dbReference type="AlphaFoldDB" id="A0A2G5VRA2"/>
<keyword evidence="2" id="KW-1185">Reference proteome</keyword>
<evidence type="ECO:0000313" key="2">
    <source>
        <dbReference type="Proteomes" id="UP000230233"/>
    </source>
</evidence>
<accession>A0A2G5VRA2</accession>
<dbReference type="Proteomes" id="UP000230233">
    <property type="component" value="Chromosome I"/>
</dbReference>
<gene>
    <name evidence="1" type="primary">Cni-W05B5.1</name>
    <name evidence="1" type="synonym">Cnig_chr_I.g3603</name>
    <name evidence="1" type="ORF">B9Z55_003603</name>
</gene>